<protein>
    <submittedName>
        <fullName evidence="3">Salicylate O-methyltransferase</fullName>
    </submittedName>
</protein>
<dbReference type="GO" id="GO:0032259">
    <property type="term" value="P:methylation"/>
    <property type="evidence" value="ECO:0007669"/>
    <property type="project" value="UniProtKB-KW"/>
</dbReference>
<reference evidence="3 4" key="1">
    <citation type="journal article" date="2016" name="Sci. Rep.">
        <title>The Dendrobium catenatum Lindl. genome sequence provides insights into polysaccharide synthase, floral development and adaptive evolution.</title>
        <authorList>
            <person name="Zhang G.Q."/>
            <person name="Xu Q."/>
            <person name="Bian C."/>
            <person name="Tsai W.C."/>
            <person name="Yeh C.M."/>
            <person name="Liu K.W."/>
            <person name="Yoshida K."/>
            <person name="Zhang L.S."/>
            <person name="Chang S.B."/>
            <person name="Chen F."/>
            <person name="Shi Y."/>
            <person name="Su Y.Y."/>
            <person name="Zhang Y.Q."/>
            <person name="Chen L.J."/>
            <person name="Yin Y."/>
            <person name="Lin M."/>
            <person name="Huang H."/>
            <person name="Deng H."/>
            <person name="Wang Z.W."/>
            <person name="Zhu S.L."/>
            <person name="Zhao X."/>
            <person name="Deng C."/>
            <person name="Niu S.C."/>
            <person name="Huang J."/>
            <person name="Wang M."/>
            <person name="Liu G.H."/>
            <person name="Yang H.J."/>
            <person name="Xiao X.J."/>
            <person name="Hsiao Y.Y."/>
            <person name="Wu W.L."/>
            <person name="Chen Y.Y."/>
            <person name="Mitsuda N."/>
            <person name="Ohme-Takagi M."/>
            <person name="Luo Y.B."/>
            <person name="Van de Peer Y."/>
            <person name="Liu Z.J."/>
        </authorList>
    </citation>
    <scope>NUCLEOTIDE SEQUENCE [LARGE SCALE GENOMIC DNA]</scope>
    <source>
        <tissue evidence="3">The whole plant</tissue>
    </source>
</reference>
<dbReference type="InterPro" id="IPR029063">
    <property type="entry name" value="SAM-dependent_MTases_sf"/>
</dbReference>
<keyword evidence="2" id="KW-0460">Magnesium</keyword>
<dbReference type="AlphaFoldDB" id="A0A2I0WA87"/>
<dbReference type="InterPro" id="IPR005299">
    <property type="entry name" value="MeTrfase_7"/>
</dbReference>
<dbReference type="Proteomes" id="UP000233837">
    <property type="component" value="Unassembled WGS sequence"/>
</dbReference>
<dbReference type="SUPFAM" id="SSF53335">
    <property type="entry name" value="S-adenosyl-L-methionine-dependent methyltransferases"/>
    <property type="match status" value="1"/>
</dbReference>
<organism evidence="3 4">
    <name type="scientific">Dendrobium catenatum</name>
    <dbReference type="NCBI Taxonomy" id="906689"/>
    <lineage>
        <taxon>Eukaryota</taxon>
        <taxon>Viridiplantae</taxon>
        <taxon>Streptophyta</taxon>
        <taxon>Embryophyta</taxon>
        <taxon>Tracheophyta</taxon>
        <taxon>Spermatophyta</taxon>
        <taxon>Magnoliopsida</taxon>
        <taxon>Liliopsida</taxon>
        <taxon>Asparagales</taxon>
        <taxon>Orchidaceae</taxon>
        <taxon>Epidendroideae</taxon>
        <taxon>Malaxideae</taxon>
        <taxon>Dendrobiinae</taxon>
        <taxon>Dendrobium</taxon>
    </lineage>
</organism>
<dbReference type="OrthoDB" id="638608at2759"/>
<sequence length="370" mass="41900">MKVEKILHMIGGVGGNSYANNSKLQEKAILKTKPMVEEAISDICNTIHTNNFVVADLGCSSGPNTLLVLSHISNAIEKHYCQYNHKQPEIQYFFNDLPSNDFNSIFQLLMLYEKQLRENKGADYVNLYAVGLPGSFYGRLFPTKTVHFFHSSYSLMWLSQVPKGLDEKNCAQLNKGNIYIADASSSIVYHLYLNQFKKDFSEFLRSRSKELIFGGKMVLSFLGRKNSPAIGDLFNLWSLLADALNSMISEGLVEEAKLNTFNLPIYAPLMEEVKSVIEMEGSFHVDQAQIFESNWDPFDDSTDNFFINSTLSGQNVAKYIRAVLEPLLISHFGDDIIEDLFSRYAQNIARHISIEKAKFVVLILALKLKE</sequence>
<accession>A0A2I0WA87</accession>
<evidence type="ECO:0000256" key="2">
    <source>
        <dbReference type="ARBA" id="ARBA00022842"/>
    </source>
</evidence>
<dbReference type="GO" id="GO:0008168">
    <property type="term" value="F:methyltransferase activity"/>
    <property type="evidence" value="ECO:0007669"/>
    <property type="project" value="UniProtKB-KW"/>
</dbReference>
<dbReference type="EMBL" id="KZ502819">
    <property type="protein sequence ID" value="PKU72571.1"/>
    <property type="molecule type" value="Genomic_DNA"/>
</dbReference>
<keyword evidence="3" id="KW-0808">Transferase</keyword>
<evidence type="ECO:0000313" key="4">
    <source>
        <dbReference type="Proteomes" id="UP000233837"/>
    </source>
</evidence>
<name>A0A2I0WA87_9ASPA</name>
<keyword evidence="1" id="KW-0479">Metal-binding</keyword>
<keyword evidence="4" id="KW-1185">Reference proteome</keyword>
<dbReference type="GO" id="GO:0046872">
    <property type="term" value="F:metal ion binding"/>
    <property type="evidence" value="ECO:0007669"/>
    <property type="project" value="UniProtKB-KW"/>
</dbReference>
<dbReference type="PANTHER" id="PTHR31009">
    <property type="entry name" value="S-ADENOSYL-L-METHIONINE:CARBOXYL METHYLTRANSFERASE FAMILY PROTEIN"/>
    <property type="match status" value="1"/>
</dbReference>
<evidence type="ECO:0000256" key="1">
    <source>
        <dbReference type="ARBA" id="ARBA00022723"/>
    </source>
</evidence>
<dbReference type="Gene3D" id="1.10.1200.270">
    <property type="entry name" value="Methyltransferase, alpha-helical capping domain"/>
    <property type="match status" value="1"/>
</dbReference>
<gene>
    <name evidence="3" type="primary">SAMT</name>
    <name evidence="3" type="ORF">MA16_Dca008628</name>
</gene>
<dbReference type="InterPro" id="IPR042086">
    <property type="entry name" value="MeTrfase_capping"/>
</dbReference>
<keyword evidence="3" id="KW-0489">Methyltransferase</keyword>
<dbReference type="Pfam" id="PF03492">
    <property type="entry name" value="Methyltransf_7"/>
    <property type="match status" value="1"/>
</dbReference>
<reference evidence="3 4" key="2">
    <citation type="journal article" date="2017" name="Nature">
        <title>The Apostasia genome and the evolution of orchids.</title>
        <authorList>
            <person name="Zhang G.Q."/>
            <person name="Liu K.W."/>
            <person name="Li Z."/>
            <person name="Lohaus R."/>
            <person name="Hsiao Y.Y."/>
            <person name="Niu S.C."/>
            <person name="Wang J.Y."/>
            <person name="Lin Y.C."/>
            <person name="Xu Q."/>
            <person name="Chen L.J."/>
            <person name="Yoshida K."/>
            <person name="Fujiwara S."/>
            <person name="Wang Z.W."/>
            <person name="Zhang Y.Q."/>
            <person name="Mitsuda N."/>
            <person name="Wang M."/>
            <person name="Liu G.H."/>
            <person name="Pecoraro L."/>
            <person name="Huang H.X."/>
            <person name="Xiao X.J."/>
            <person name="Lin M."/>
            <person name="Wu X.Y."/>
            <person name="Wu W.L."/>
            <person name="Chen Y.Y."/>
            <person name="Chang S.B."/>
            <person name="Sakamoto S."/>
            <person name="Ohme-Takagi M."/>
            <person name="Yagi M."/>
            <person name="Zeng S.J."/>
            <person name="Shen C.Y."/>
            <person name="Yeh C.M."/>
            <person name="Luo Y.B."/>
            <person name="Tsai W.C."/>
            <person name="Van de Peer Y."/>
            <person name="Liu Z.J."/>
        </authorList>
    </citation>
    <scope>NUCLEOTIDE SEQUENCE [LARGE SCALE GENOMIC DNA]</scope>
    <source>
        <tissue evidence="3">The whole plant</tissue>
    </source>
</reference>
<dbReference type="Gene3D" id="3.40.50.150">
    <property type="entry name" value="Vaccinia Virus protein VP39"/>
    <property type="match status" value="1"/>
</dbReference>
<proteinExistence type="predicted"/>
<evidence type="ECO:0000313" key="3">
    <source>
        <dbReference type="EMBL" id="PKU72571.1"/>
    </source>
</evidence>